<keyword evidence="4 5" id="KW-0269">Exonuclease</keyword>
<dbReference type="Gene3D" id="3.90.320.10">
    <property type="match status" value="1"/>
</dbReference>
<keyword evidence="6" id="KW-1185">Reference proteome</keyword>
<protein>
    <submittedName>
        <fullName evidence="5">Alkaline exonuclease</fullName>
    </submittedName>
</protein>
<dbReference type="SUPFAM" id="SSF52980">
    <property type="entry name" value="Restriction endonuclease-like"/>
    <property type="match status" value="1"/>
</dbReference>
<dbReference type="KEGG" id="vg:5850523"/>
<evidence type="ECO:0000313" key="6">
    <source>
        <dbReference type="Proteomes" id="UP000203316"/>
    </source>
</evidence>
<dbReference type="GO" id="GO:0004519">
    <property type="term" value="F:endonuclease activity"/>
    <property type="evidence" value="ECO:0007669"/>
    <property type="project" value="UniProtKB-KW"/>
</dbReference>
<dbReference type="Pfam" id="PF01771">
    <property type="entry name" value="Viral_alk_exo"/>
    <property type="match status" value="1"/>
</dbReference>
<dbReference type="SUPFAM" id="SSF57924">
    <property type="entry name" value="Inhibitor of apoptosis (IAP) repeat"/>
    <property type="match status" value="1"/>
</dbReference>
<dbReference type="OrthoDB" id="9306at10239"/>
<dbReference type="EMBL" id="EU309041">
    <property type="protein sequence ID" value="ABY65850.1"/>
    <property type="molecule type" value="Genomic_DNA"/>
</dbReference>
<evidence type="ECO:0000256" key="1">
    <source>
        <dbReference type="ARBA" id="ARBA00022722"/>
    </source>
</evidence>
<evidence type="ECO:0000256" key="4">
    <source>
        <dbReference type="ARBA" id="ARBA00022839"/>
    </source>
</evidence>
<sequence>MTELTCEQQAICDIYLYGNYVANLPPKGLTVEEIARIERATRGQSHNPLWNILRLDRKTASNSTSAYTSNAWCTQAMTFGLDQERTVKRNKTLVNLIKHKLELQLGVTILESVLDCGMFLSRLGLCAASPDAYFVTDSDVFIPVEIKCPLKYKDVTVDEMRNALNVRKPRYRVKHTAFSVNRDGPAVFSVESTDAHYRQMQRQMYVLDAPLCVYLVKFKDSFVVSFVDRDKRFYEQELHNEQRLFNTFLAQTQKQRRPDDAEKRIVSFCNQNHTFSADEVRSLADDGFCYKYGRLVCVRCDMEIDGDIRCNDVLARHASSGCGDNDAATLNTVSHADYRDHSKRLESLAKACADLWLAEQGVFCNKNGQLMTFCCGLYVNSGTEVKHVDKCAYAKCLK</sequence>
<dbReference type="InterPro" id="IPR051703">
    <property type="entry name" value="NF-kappa-B_Signaling_Reg"/>
</dbReference>
<proteinExistence type="predicted"/>
<organism evidence="5 6">
    <name type="scientific">Orgyia leucostigma nucleopolyhedrovirus</name>
    <dbReference type="NCBI Taxonomy" id="490711"/>
    <lineage>
        <taxon>Viruses</taxon>
        <taxon>Viruses incertae sedis</taxon>
        <taxon>Naldaviricetes</taxon>
        <taxon>Lefavirales</taxon>
        <taxon>Baculoviridae</taxon>
        <taxon>Alphabaculovirus</taxon>
        <taxon>Alphabaculovirus orleucostigmae</taxon>
    </lineage>
</organism>
<name>B0FDZ2_9ABAC</name>
<dbReference type="Proteomes" id="UP000203316">
    <property type="component" value="Segment"/>
</dbReference>
<dbReference type="InterPro" id="IPR011335">
    <property type="entry name" value="Restrct_endonuc-II-like"/>
</dbReference>
<reference evidence="5 6" key="1">
    <citation type="submission" date="2007-11" db="EMBL/GenBank/DDBJ databases">
        <title>Sequence and organization of Orgyia leucostigma nucleopolyhedrovirus genome.</title>
        <authorList>
            <person name="Eveleigh R.J.M."/>
            <person name="Lapointe R."/>
            <person name="Graham R.I."/>
            <person name="Lauzon H.A.M."/>
            <person name="Pavlik L."/>
            <person name="Arif B.M."/>
            <person name="Lucarotti C.J."/>
        </authorList>
    </citation>
    <scope>NUCLEOTIDE SEQUENCE [LARGE SCALE GENOMIC DNA]</scope>
    <source>
        <strain evidence="5">CFS-77</strain>
    </source>
</reference>
<evidence type="ECO:0000256" key="3">
    <source>
        <dbReference type="ARBA" id="ARBA00022801"/>
    </source>
</evidence>
<accession>B0FDZ2</accession>
<dbReference type="InterPro" id="IPR011604">
    <property type="entry name" value="PDDEXK-like_dom_sf"/>
</dbReference>
<keyword evidence="2" id="KW-0255">Endonuclease</keyword>
<evidence type="ECO:0000256" key="2">
    <source>
        <dbReference type="ARBA" id="ARBA00022759"/>
    </source>
</evidence>
<keyword evidence="3" id="KW-0378">Hydrolase</keyword>
<dbReference type="InterPro" id="IPR034720">
    <property type="entry name" value="Viral_alk_exo"/>
</dbReference>
<evidence type="ECO:0000313" key="5">
    <source>
        <dbReference type="EMBL" id="ABY65850.1"/>
    </source>
</evidence>
<dbReference type="PANTHER" id="PTHR46609:SF8">
    <property type="entry name" value="YQAJ VIRAL RECOMBINASE DOMAIN-CONTAINING PROTEIN"/>
    <property type="match status" value="1"/>
</dbReference>
<dbReference type="RefSeq" id="YP_001651034.1">
    <property type="nucleotide sequence ID" value="NC_010276.1"/>
</dbReference>
<keyword evidence="1" id="KW-0540">Nuclease</keyword>
<gene>
    <name evidence="5" type="primary">alk-exo</name>
</gene>
<dbReference type="PANTHER" id="PTHR46609">
    <property type="entry name" value="EXONUCLEASE, PHAGE-TYPE/RECB, C-TERMINAL DOMAIN-CONTAINING PROTEIN"/>
    <property type="match status" value="1"/>
</dbReference>
<dbReference type="GeneID" id="5850523"/>
<dbReference type="GO" id="GO:0004527">
    <property type="term" value="F:exonuclease activity"/>
    <property type="evidence" value="ECO:0007669"/>
    <property type="project" value="UniProtKB-KW"/>
</dbReference>